<feature type="signal peptide" evidence="1">
    <location>
        <begin position="1"/>
        <end position="22"/>
    </location>
</feature>
<accession>A0ABV0ZPA1</accession>
<comment type="caution">
    <text evidence="2">The sequence shown here is derived from an EMBL/GenBank/DDBJ whole genome shotgun (WGS) entry which is preliminary data.</text>
</comment>
<evidence type="ECO:0008006" key="4">
    <source>
        <dbReference type="Google" id="ProtNLM"/>
    </source>
</evidence>
<gene>
    <name evidence="2" type="ORF">AMECASPLE_023369</name>
</gene>
<organism evidence="2 3">
    <name type="scientific">Ameca splendens</name>
    <dbReference type="NCBI Taxonomy" id="208324"/>
    <lineage>
        <taxon>Eukaryota</taxon>
        <taxon>Metazoa</taxon>
        <taxon>Chordata</taxon>
        <taxon>Craniata</taxon>
        <taxon>Vertebrata</taxon>
        <taxon>Euteleostomi</taxon>
        <taxon>Actinopterygii</taxon>
        <taxon>Neopterygii</taxon>
        <taxon>Teleostei</taxon>
        <taxon>Neoteleostei</taxon>
        <taxon>Acanthomorphata</taxon>
        <taxon>Ovalentaria</taxon>
        <taxon>Atherinomorphae</taxon>
        <taxon>Cyprinodontiformes</taxon>
        <taxon>Goodeidae</taxon>
        <taxon>Ameca</taxon>
    </lineage>
</organism>
<feature type="chain" id="PRO_5046397666" description="Secreted protein" evidence="1">
    <location>
        <begin position="23"/>
        <end position="73"/>
    </location>
</feature>
<sequence>MSPPGWGPGWAWGAWVLAAVTGEPLKKCLFVCRWWCRMSNSRNAENIHFEGGESILPLGSGCLQQRGDHGTLH</sequence>
<reference evidence="2 3" key="1">
    <citation type="submission" date="2021-06" db="EMBL/GenBank/DDBJ databases">
        <authorList>
            <person name="Palmer J.M."/>
        </authorList>
    </citation>
    <scope>NUCLEOTIDE SEQUENCE [LARGE SCALE GENOMIC DNA]</scope>
    <source>
        <strain evidence="2 3">AS_MEX2019</strain>
        <tissue evidence="2">Muscle</tissue>
    </source>
</reference>
<evidence type="ECO:0000313" key="2">
    <source>
        <dbReference type="EMBL" id="MEQ2307960.1"/>
    </source>
</evidence>
<dbReference type="Proteomes" id="UP001469553">
    <property type="component" value="Unassembled WGS sequence"/>
</dbReference>
<protein>
    <recommendedName>
        <fullName evidence="4">Secreted protein</fullName>
    </recommendedName>
</protein>
<evidence type="ECO:0000313" key="3">
    <source>
        <dbReference type="Proteomes" id="UP001469553"/>
    </source>
</evidence>
<proteinExistence type="predicted"/>
<dbReference type="EMBL" id="JAHRIP010067977">
    <property type="protein sequence ID" value="MEQ2307960.1"/>
    <property type="molecule type" value="Genomic_DNA"/>
</dbReference>
<name>A0ABV0ZPA1_9TELE</name>
<keyword evidence="1" id="KW-0732">Signal</keyword>
<evidence type="ECO:0000256" key="1">
    <source>
        <dbReference type="SAM" id="SignalP"/>
    </source>
</evidence>
<keyword evidence="3" id="KW-1185">Reference proteome</keyword>